<comment type="similarity">
    <text evidence="1">Belongs to the carbon-nitrogen hydrolase superfamily. Nitrilase family.</text>
</comment>
<gene>
    <name evidence="4" type="ORF">ABE957_09335</name>
</gene>
<dbReference type="SUPFAM" id="SSF56317">
    <property type="entry name" value="Carbon-nitrogen hydrolase"/>
    <property type="match status" value="1"/>
</dbReference>
<dbReference type="PROSITE" id="PS00920">
    <property type="entry name" value="NITRIL_CHT_1"/>
    <property type="match status" value="1"/>
</dbReference>
<dbReference type="InterPro" id="IPR036526">
    <property type="entry name" value="C-N_Hydrolase_sf"/>
</dbReference>
<dbReference type="InterPro" id="IPR044149">
    <property type="entry name" value="Nitrilases_CHs"/>
</dbReference>
<dbReference type="EMBL" id="JBEGCI010000007">
    <property type="protein sequence ID" value="MEQ6888872.1"/>
    <property type="molecule type" value="Genomic_DNA"/>
</dbReference>
<reference evidence="4 5" key="1">
    <citation type="submission" date="2024-05" db="EMBL/GenBank/DDBJ databases">
        <title>Halomonas sp. CS7 16S ribosomal RNA gene Genome sequencing and assembly.</title>
        <authorList>
            <person name="Yook S."/>
        </authorList>
    </citation>
    <scope>NUCLEOTIDE SEQUENCE [LARGE SCALE GENOMIC DNA]</scope>
    <source>
        <strain evidence="4 5">CS7</strain>
    </source>
</reference>
<evidence type="ECO:0000313" key="5">
    <source>
        <dbReference type="Proteomes" id="UP001472978"/>
    </source>
</evidence>
<organism evidence="4 5">
    <name type="scientific">Halomonas pelophila</name>
    <dbReference type="NCBI Taxonomy" id="3151122"/>
    <lineage>
        <taxon>Bacteria</taxon>
        <taxon>Pseudomonadati</taxon>
        <taxon>Pseudomonadota</taxon>
        <taxon>Gammaproteobacteria</taxon>
        <taxon>Oceanospirillales</taxon>
        <taxon>Halomonadaceae</taxon>
        <taxon>Halomonas</taxon>
    </lineage>
</organism>
<keyword evidence="5" id="KW-1185">Reference proteome</keyword>
<dbReference type="PANTHER" id="PTHR46044">
    <property type="entry name" value="NITRILASE"/>
    <property type="match status" value="1"/>
</dbReference>
<feature type="domain" description="CN hydrolase" evidence="3">
    <location>
        <begin position="3"/>
        <end position="274"/>
    </location>
</feature>
<dbReference type="Proteomes" id="UP001472978">
    <property type="component" value="Unassembled WGS sequence"/>
</dbReference>
<protein>
    <submittedName>
        <fullName evidence="4">Carbon-nitrogen hydrolase family protein</fullName>
    </submittedName>
</protein>
<name>A0ABV1N557_9GAMM</name>
<comment type="caution">
    <text evidence="4">The sequence shown here is derived from an EMBL/GenBank/DDBJ whole genome shotgun (WGS) entry which is preliminary data.</text>
</comment>
<dbReference type="GO" id="GO:0016787">
    <property type="term" value="F:hydrolase activity"/>
    <property type="evidence" value="ECO:0007669"/>
    <property type="project" value="UniProtKB-KW"/>
</dbReference>
<keyword evidence="4" id="KW-0378">Hydrolase</keyword>
<dbReference type="Gene3D" id="3.60.110.10">
    <property type="entry name" value="Carbon-nitrogen hydrolase"/>
    <property type="match status" value="1"/>
</dbReference>
<dbReference type="InterPro" id="IPR000132">
    <property type="entry name" value="Nitrilase/CN_hydratase_CS"/>
</dbReference>
<dbReference type="RefSeq" id="WP_349758399.1">
    <property type="nucleotide sequence ID" value="NZ_JBEGCI010000007.1"/>
</dbReference>
<evidence type="ECO:0000259" key="3">
    <source>
        <dbReference type="PROSITE" id="PS50263"/>
    </source>
</evidence>
<evidence type="ECO:0000256" key="1">
    <source>
        <dbReference type="ARBA" id="ARBA00008129"/>
    </source>
</evidence>
<dbReference type="PANTHER" id="PTHR46044:SF1">
    <property type="entry name" value="CN HYDROLASE DOMAIN-CONTAINING PROTEIN"/>
    <property type="match status" value="1"/>
</dbReference>
<dbReference type="PROSITE" id="PS50263">
    <property type="entry name" value="CN_HYDROLASE"/>
    <property type="match status" value="1"/>
</dbReference>
<evidence type="ECO:0000256" key="2">
    <source>
        <dbReference type="PROSITE-ProRule" id="PRU10139"/>
    </source>
</evidence>
<feature type="active site" description="Proton acceptor" evidence="2">
    <location>
        <position position="43"/>
    </location>
</feature>
<evidence type="ECO:0000313" key="4">
    <source>
        <dbReference type="EMBL" id="MEQ6888872.1"/>
    </source>
</evidence>
<sequence length="313" mass="34274">MATHVAVIQSPPVLLQRDETLQQMLISIDAAVAAGATLLVFPEAYLPGYPTWVWRLAPGNDMALLSELHARLRENAVDLDGDTLQPLQDAAARHGVTLVTGLHEIDRRYSGTTLYNSVVVIGPDGRLLNRHRKLMPTNPERMVWGMGDASGLRVVETPAGRIGCLICWESYMPLARYALYAQDLEIFINPTWDSSDAGLASLRHIAREGGCWVIGTATALQGSDIPADFPERDRLFTPEEWINVGNAVVIAPSGEVVAGPLNREKGILHAEIEVESARRARRSLDVCGHYARPDLFSLSVNRAPLPPVTFSDD</sequence>
<proteinExistence type="inferred from homology"/>
<dbReference type="Pfam" id="PF00795">
    <property type="entry name" value="CN_hydrolase"/>
    <property type="match status" value="1"/>
</dbReference>
<accession>A0ABV1N557</accession>
<dbReference type="InterPro" id="IPR003010">
    <property type="entry name" value="C-N_Hydrolase"/>
</dbReference>
<dbReference type="CDD" id="cd07564">
    <property type="entry name" value="nitrilases_CHs"/>
    <property type="match status" value="1"/>
</dbReference>